<proteinExistence type="predicted"/>
<dbReference type="Proteomes" id="UP001239111">
    <property type="component" value="Chromosome 4"/>
</dbReference>
<sequence length="153" mass="17954">MSADLVALEVGLDQIIQGQEGLERFFEVKLRRASRIKNDLKEEFDSWLHAEEAEVAHQEDLGEFERVVINLQERVAALRITVADHASDRVNGTLRHRQEQAEEYVDEMNSWRINIFDNHFEGRRRLGNLKDKARDIEASLIDLESRFQRLRIN</sequence>
<dbReference type="EMBL" id="CM056744">
    <property type="protein sequence ID" value="KAJ8665761.1"/>
    <property type="molecule type" value="Genomic_DNA"/>
</dbReference>
<name>A0ACC2N4E4_9HYME</name>
<evidence type="ECO:0000313" key="2">
    <source>
        <dbReference type="Proteomes" id="UP001239111"/>
    </source>
</evidence>
<organism evidence="1 2">
    <name type="scientific">Eretmocerus hayati</name>
    <dbReference type="NCBI Taxonomy" id="131215"/>
    <lineage>
        <taxon>Eukaryota</taxon>
        <taxon>Metazoa</taxon>
        <taxon>Ecdysozoa</taxon>
        <taxon>Arthropoda</taxon>
        <taxon>Hexapoda</taxon>
        <taxon>Insecta</taxon>
        <taxon>Pterygota</taxon>
        <taxon>Neoptera</taxon>
        <taxon>Endopterygota</taxon>
        <taxon>Hymenoptera</taxon>
        <taxon>Apocrita</taxon>
        <taxon>Proctotrupomorpha</taxon>
        <taxon>Chalcidoidea</taxon>
        <taxon>Aphelinidae</taxon>
        <taxon>Aphelininae</taxon>
        <taxon>Eretmocerus</taxon>
    </lineage>
</organism>
<gene>
    <name evidence="1" type="ORF">QAD02_007423</name>
</gene>
<accession>A0ACC2N4E4</accession>
<protein>
    <submittedName>
        <fullName evidence="1">Uncharacterized protein</fullName>
    </submittedName>
</protein>
<comment type="caution">
    <text evidence="1">The sequence shown here is derived from an EMBL/GenBank/DDBJ whole genome shotgun (WGS) entry which is preliminary data.</text>
</comment>
<reference evidence="1" key="1">
    <citation type="submission" date="2023-04" db="EMBL/GenBank/DDBJ databases">
        <title>A chromosome-level genome assembly of the parasitoid wasp Eretmocerus hayati.</title>
        <authorList>
            <person name="Zhong Y."/>
            <person name="Liu S."/>
            <person name="Liu Y."/>
        </authorList>
    </citation>
    <scope>NUCLEOTIDE SEQUENCE</scope>
    <source>
        <strain evidence="1">ZJU_SS_LIU_2023</strain>
    </source>
</reference>
<evidence type="ECO:0000313" key="1">
    <source>
        <dbReference type="EMBL" id="KAJ8665761.1"/>
    </source>
</evidence>
<keyword evidence="2" id="KW-1185">Reference proteome</keyword>